<proteinExistence type="predicted"/>
<keyword evidence="2" id="KW-0032">Aminotransferase</keyword>
<evidence type="ECO:0000313" key="3">
    <source>
        <dbReference type="Proteomes" id="UP000518681"/>
    </source>
</evidence>
<sequence length="84" mass="9208">MGTNDSAFWHPMRHPAEMKSKQTASRSTRLRAMPTRWPKWRAHGALVRPVGTKIILSPPLVVGSGQLDALARALAASFDAVKFA</sequence>
<gene>
    <name evidence="2" type="ORF">GGD69_007723</name>
</gene>
<dbReference type="InterPro" id="IPR015422">
    <property type="entry name" value="PyrdxlP-dep_Trfase_small"/>
</dbReference>
<comment type="caution">
    <text evidence="2">The sequence shown here is derived from an EMBL/GenBank/DDBJ whole genome shotgun (WGS) entry which is preliminary data.</text>
</comment>
<evidence type="ECO:0000313" key="2">
    <source>
        <dbReference type="EMBL" id="MBB6206821.1"/>
    </source>
</evidence>
<reference evidence="2 3" key="1">
    <citation type="submission" date="2020-08" db="EMBL/GenBank/DDBJ databases">
        <title>Genomic Encyclopedia of Type Strains, Phase IV (KMG-V): Genome sequencing to study the core and pangenomes of soil and plant-associated prokaryotes.</title>
        <authorList>
            <person name="Whitman W."/>
        </authorList>
    </citation>
    <scope>NUCLEOTIDE SEQUENCE [LARGE SCALE GENOMIC DNA]</scope>
    <source>
        <strain evidence="2 3">SEMIA 4013</strain>
    </source>
</reference>
<dbReference type="EMBL" id="JACIIK010000020">
    <property type="protein sequence ID" value="MBB6206821.1"/>
    <property type="molecule type" value="Genomic_DNA"/>
</dbReference>
<dbReference type="GO" id="GO:0008483">
    <property type="term" value="F:transaminase activity"/>
    <property type="evidence" value="ECO:0007669"/>
    <property type="project" value="UniProtKB-KW"/>
</dbReference>
<dbReference type="AlphaFoldDB" id="A0AAW3VBF0"/>
<organism evidence="2 3">
    <name type="scientific">Paraburkholderia fungorum</name>
    <dbReference type="NCBI Taxonomy" id="134537"/>
    <lineage>
        <taxon>Bacteria</taxon>
        <taxon>Pseudomonadati</taxon>
        <taxon>Pseudomonadota</taxon>
        <taxon>Betaproteobacteria</taxon>
        <taxon>Burkholderiales</taxon>
        <taxon>Burkholderiaceae</taxon>
        <taxon>Paraburkholderia</taxon>
    </lineage>
</organism>
<dbReference type="Proteomes" id="UP000518681">
    <property type="component" value="Unassembled WGS sequence"/>
</dbReference>
<evidence type="ECO:0000256" key="1">
    <source>
        <dbReference type="SAM" id="MobiDB-lite"/>
    </source>
</evidence>
<accession>A0AAW3VBF0</accession>
<dbReference type="Gene3D" id="3.90.1150.10">
    <property type="entry name" value="Aspartate Aminotransferase, domain 1"/>
    <property type="match status" value="1"/>
</dbReference>
<protein>
    <submittedName>
        <fullName evidence="2">Adenosylmethionine-8-amino-7-oxononanoate aminotransferase</fullName>
    </submittedName>
</protein>
<feature type="region of interest" description="Disordered" evidence="1">
    <location>
        <begin position="1"/>
        <end position="34"/>
    </location>
</feature>
<name>A0AAW3VBF0_9BURK</name>
<keyword evidence="2" id="KW-0808">Transferase</keyword>